<name>A0A2Z5IPU8_9BACT</name>
<protein>
    <submittedName>
        <fullName evidence="2">Uncharacterized protein</fullName>
    </submittedName>
</protein>
<reference evidence="2 3" key="1">
    <citation type="submission" date="2018-05" db="EMBL/GenBank/DDBJ databases">
        <title>Annotation of the Mycoplasma phocidae genome.</title>
        <authorList>
            <person name="Brown D.R."/>
            <person name="Kutish G.F."/>
            <person name="Frasca S.Jr."/>
        </authorList>
    </citation>
    <scope>NUCLEOTIDE SEQUENCE [LARGE SCALE GENOMIC DNA]</scope>
    <source>
        <strain evidence="2 3">105</strain>
    </source>
</reference>
<accession>A0A2Z5IPU8</accession>
<dbReference type="RefSeq" id="WP_114190883.1">
    <property type="nucleotide sequence ID" value="NZ_CP029295.1"/>
</dbReference>
<gene>
    <name evidence="2" type="ORF">DA803_01565</name>
</gene>
<feature type="transmembrane region" description="Helical" evidence="1">
    <location>
        <begin position="90"/>
        <end position="110"/>
    </location>
</feature>
<dbReference type="KEGG" id="mpho:DA803_01565"/>
<dbReference type="Proteomes" id="UP000252477">
    <property type="component" value="Chromosome"/>
</dbReference>
<dbReference type="EMBL" id="CP029295">
    <property type="protein sequence ID" value="AXE60773.1"/>
    <property type="molecule type" value="Genomic_DNA"/>
</dbReference>
<feature type="transmembrane region" description="Helical" evidence="1">
    <location>
        <begin position="141"/>
        <end position="163"/>
    </location>
</feature>
<keyword evidence="3" id="KW-1185">Reference proteome</keyword>
<keyword evidence="1" id="KW-1133">Transmembrane helix</keyword>
<keyword evidence="1" id="KW-0812">Transmembrane</keyword>
<feature type="transmembrane region" description="Helical" evidence="1">
    <location>
        <begin position="21"/>
        <end position="42"/>
    </location>
</feature>
<evidence type="ECO:0000313" key="2">
    <source>
        <dbReference type="EMBL" id="AXE60773.1"/>
    </source>
</evidence>
<feature type="transmembrane region" description="Helical" evidence="1">
    <location>
        <begin position="48"/>
        <end position="70"/>
    </location>
</feature>
<dbReference type="AlphaFoldDB" id="A0A2Z5IPU8"/>
<organism evidence="2 3">
    <name type="scientific">[Mycoplasma] phocae</name>
    <dbReference type="NCBI Taxonomy" id="142651"/>
    <lineage>
        <taxon>Bacteria</taxon>
        <taxon>Bacillati</taxon>
        <taxon>Mycoplasmatota</taxon>
        <taxon>Mycoplasmoidales</taxon>
        <taxon>Metamycoplasmataceae</taxon>
        <taxon>Metamycoplasma</taxon>
    </lineage>
</organism>
<evidence type="ECO:0000256" key="1">
    <source>
        <dbReference type="SAM" id="Phobius"/>
    </source>
</evidence>
<evidence type="ECO:0000313" key="3">
    <source>
        <dbReference type="Proteomes" id="UP000252477"/>
    </source>
</evidence>
<proteinExistence type="predicted"/>
<keyword evidence="1" id="KW-0472">Membrane</keyword>
<sequence>MKDIKKKRRIKMDYGHLNYLIATWVSLFFALIALLAASLYGIKLSPVSLILISITQVLVTFSTVYIAVCFFPLRRIFNEKLPKRIKKYQLISIFVILSLAIFFIVNAFLAKPIWSNYFSSSNDLEQQKIALSYINLLKTEMIVLMSVYSIIVLINGIMFTSYFTRAKYWESE</sequence>